<dbReference type="PROSITE" id="PS50262">
    <property type="entry name" value="G_PROTEIN_RECEP_F1_2"/>
    <property type="match status" value="1"/>
</dbReference>
<dbReference type="GO" id="GO:0004930">
    <property type="term" value="F:G protein-coupled receptor activity"/>
    <property type="evidence" value="ECO:0007669"/>
    <property type="project" value="UniProtKB-KW"/>
</dbReference>
<evidence type="ECO:0000313" key="13">
    <source>
        <dbReference type="Proteomes" id="UP000663852"/>
    </source>
</evidence>
<keyword evidence="5 8" id="KW-0472">Membrane</keyword>
<evidence type="ECO:0000256" key="5">
    <source>
        <dbReference type="ARBA" id="ARBA00023136"/>
    </source>
</evidence>
<feature type="transmembrane region" description="Helical" evidence="8">
    <location>
        <begin position="104"/>
        <end position="125"/>
    </location>
</feature>
<dbReference type="Proteomes" id="UP000663852">
    <property type="component" value="Unassembled WGS sequence"/>
</dbReference>
<keyword evidence="3 8" id="KW-1133">Transmembrane helix</keyword>
<feature type="transmembrane region" description="Helical" evidence="8">
    <location>
        <begin position="76"/>
        <end position="92"/>
    </location>
</feature>
<dbReference type="SUPFAM" id="SSF81321">
    <property type="entry name" value="Family A G protein-coupled receptor-like"/>
    <property type="match status" value="1"/>
</dbReference>
<evidence type="ECO:0000256" key="4">
    <source>
        <dbReference type="ARBA" id="ARBA00023040"/>
    </source>
</evidence>
<name>A0A814WZQ7_ADIRI</name>
<dbReference type="EMBL" id="CAJNOJ010000153">
    <property type="protein sequence ID" value="CAF1208298.1"/>
    <property type="molecule type" value="Genomic_DNA"/>
</dbReference>
<feature type="transmembrane region" description="Helical" evidence="8">
    <location>
        <begin position="272"/>
        <end position="289"/>
    </location>
</feature>
<dbReference type="AlphaFoldDB" id="A0A814WZQ7"/>
<gene>
    <name evidence="11" type="ORF">EDS130_LOCUS25745</name>
    <name evidence="10" type="ORF">XAT740_LOCUS812</name>
</gene>
<keyword evidence="2 8" id="KW-0812">Transmembrane</keyword>
<keyword evidence="4" id="KW-0297">G-protein coupled receptor</keyword>
<dbReference type="OrthoDB" id="10503536at2759"/>
<reference evidence="11" key="1">
    <citation type="submission" date="2021-02" db="EMBL/GenBank/DDBJ databases">
        <authorList>
            <person name="Nowell W R."/>
        </authorList>
    </citation>
    <scope>NUCLEOTIDE SEQUENCE</scope>
</reference>
<feature type="transmembrane region" description="Helical" evidence="8">
    <location>
        <begin position="189"/>
        <end position="211"/>
    </location>
</feature>
<evidence type="ECO:0000256" key="7">
    <source>
        <dbReference type="ARBA" id="ARBA00023224"/>
    </source>
</evidence>
<feature type="domain" description="G-protein coupled receptors family 1 profile" evidence="9">
    <location>
        <begin position="43"/>
        <end position="298"/>
    </location>
</feature>
<dbReference type="Proteomes" id="UP000663828">
    <property type="component" value="Unassembled WGS sequence"/>
</dbReference>
<evidence type="ECO:0000313" key="11">
    <source>
        <dbReference type="EMBL" id="CAF1208298.1"/>
    </source>
</evidence>
<evidence type="ECO:0000313" key="10">
    <source>
        <dbReference type="EMBL" id="CAF0758601.1"/>
    </source>
</evidence>
<dbReference type="PANTHER" id="PTHR24243:SF208">
    <property type="entry name" value="PYROKININ-1 RECEPTOR"/>
    <property type="match status" value="1"/>
</dbReference>
<dbReference type="InterPro" id="IPR017452">
    <property type="entry name" value="GPCR_Rhodpsn_7TM"/>
</dbReference>
<evidence type="ECO:0000256" key="8">
    <source>
        <dbReference type="SAM" id="Phobius"/>
    </source>
</evidence>
<accession>A0A814WZQ7</accession>
<evidence type="ECO:0000313" key="12">
    <source>
        <dbReference type="Proteomes" id="UP000663828"/>
    </source>
</evidence>
<keyword evidence="6" id="KW-0675">Receptor</keyword>
<dbReference type="PANTHER" id="PTHR24243">
    <property type="entry name" value="G-PROTEIN COUPLED RECEPTOR"/>
    <property type="match status" value="1"/>
</dbReference>
<evidence type="ECO:0000256" key="3">
    <source>
        <dbReference type="ARBA" id="ARBA00022989"/>
    </source>
</evidence>
<sequence>MSFHNQSEMQILLKPSDTVVMLAKLQLVINHSAPVFLIFGTFGFLGNCFTFLHPIIRTNTCSIYLLCGTISDELDLLLNLLPNYLTLFGYTIPYVATSSSMCKFVMFIHTFLPQLSVSFLILALIDRFACSCDLTSKWRQINSLKIVPWMIGLTILYSLLIGIQAIFFYDVTPPFALYCIPTQSFLCSVLYIITSTCVQVSLLSLFVLLIFRNVTRSRKRVNVAASGRMNRQFIRTTVVQVFVTSFLSIQWIVLYSFVIINREDSFNVSWERISIINFIFTLGYHVFYINSVKSFYVSTLSSALYRKTFRMAIKKAFTIKYGDQ</sequence>
<dbReference type="GO" id="GO:0005886">
    <property type="term" value="C:plasma membrane"/>
    <property type="evidence" value="ECO:0007669"/>
    <property type="project" value="TreeGrafter"/>
</dbReference>
<proteinExistence type="predicted"/>
<feature type="transmembrane region" description="Helical" evidence="8">
    <location>
        <begin position="238"/>
        <end position="260"/>
    </location>
</feature>
<keyword evidence="12" id="KW-1185">Reference proteome</keyword>
<evidence type="ECO:0000256" key="1">
    <source>
        <dbReference type="ARBA" id="ARBA00004141"/>
    </source>
</evidence>
<organism evidence="11 13">
    <name type="scientific">Adineta ricciae</name>
    <name type="common">Rotifer</name>
    <dbReference type="NCBI Taxonomy" id="249248"/>
    <lineage>
        <taxon>Eukaryota</taxon>
        <taxon>Metazoa</taxon>
        <taxon>Spiralia</taxon>
        <taxon>Gnathifera</taxon>
        <taxon>Rotifera</taxon>
        <taxon>Eurotatoria</taxon>
        <taxon>Bdelloidea</taxon>
        <taxon>Adinetida</taxon>
        <taxon>Adinetidae</taxon>
        <taxon>Adineta</taxon>
    </lineage>
</organism>
<keyword evidence="7" id="KW-0807">Transducer</keyword>
<dbReference type="EMBL" id="CAJNOR010000023">
    <property type="protein sequence ID" value="CAF0758601.1"/>
    <property type="molecule type" value="Genomic_DNA"/>
</dbReference>
<evidence type="ECO:0000259" key="9">
    <source>
        <dbReference type="PROSITE" id="PS50262"/>
    </source>
</evidence>
<evidence type="ECO:0000256" key="6">
    <source>
        <dbReference type="ARBA" id="ARBA00023170"/>
    </source>
</evidence>
<comment type="caution">
    <text evidence="11">The sequence shown here is derived from an EMBL/GenBank/DDBJ whole genome shotgun (WGS) entry which is preliminary data.</text>
</comment>
<protein>
    <recommendedName>
        <fullName evidence="9">G-protein coupled receptors family 1 profile domain-containing protein</fullName>
    </recommendedName>
</protein>
<feature type="transmembrane region" description="Helical" evidence="8">
    <location>
        <begin position="146"/>
        <end position="169"/>
    </location>
</feature>
<comment type="subcellular location">
    <subcellularLocation>
        <location evidence="1">Membrane</location>
        <topology evidence="1">Multi-pass membrane protein</topology>
    </subcellularLocation>
</comment>
<dbReference type="Gene3D" id="1.20.1070.10">
    <property type="entry name" value="Rhodopsin 7-helix transmembrane proteins"/>
    <property type="match status" value="1"/>
</dbReference>
<evidence type="ECO:0000256" key="2">
    <source>
        <dbReference type="ARBA" id="ARBA00022692"/>
    </source>
</evidence>
<feature type="transmembrane region" description="Helical" evidence="8">
    <location>
        <begin position="35"/>
        <end position="56"/>
    </location>
</feature>